<gene>
    <name evidence="1" type="ORF">E2C01_097085</name>
</gene>
<protein>
    <submittedName>
        <fullName evidence="1">Uncharacterized protein</fullName>
    </submittedName>
</protein>
<evidence type="ECO:0000313" key="2">
    <source>
        <dbReference type="Proteomes" id="UP000324222"/>
    </source>
</evidence>
<name>A0A5B7JXD6_PORTR</name>
<accession>A0A5B7JXD6</accession>
<sequence length="50" mass="5355">MILYIPWTQPTTNTRYPVPTHCWVETGAGVTRPPSLLLSALGSNPGSLGC</sequence>
<dbReference type="EMBL" id="VSRR010127606">
    <property type="protein sequence ID" value="MPD01551.1"/>
    <property type="molecule type" value="Genomic_DNA"/>
</dbReference>
<proteinExistence type="predicted"/>
<comment type="caution">
    <text evidence="1">The sequence shown here is derived from an EMBL/GenBank/DDBJ whole genome shotgun (WGS) entry which is preliminary data.</text>
</comment>
<reference evidence="1 2" key="1">
    <citation type="submission" date="2019-05" db="EMBL/GenBank/DDBJ databases">
        <title>Another draft genome of Portunus trituberculatus and its Hox gene families provides insights of decapod evolution.</title>
        <authorList>
            <person name="Jeong J.-H."/>
            <person name="Song I."/>
            <person name="Kim S."/>
            <person name="Choi T."/>
            <person name="Kim D."/>
            <person name="Ryu S."/>
            <person name="Kim W."/>
        </authorList>
    </citation>
    <scope>NUCLEOTIDE SEQUENCE [LARGE SCALE GENOMIC DNA]</scope>
    <source>
        <tissue evidence="1">Muscle</tissue>
    </source>
</reference>
<organism evidence="1 2">
    <name type="scientific">Portunus trituberculatus</name>
    <name type="common">Swimming crab</name>
    <name type="synonym">Neptunus trituberculatus</name>
    <dbReference type="NCBI Taxonomy" id="210409"/>
    <lineage>
        <taxon>Eukaryota</taxon>
        <taxon>Metazoa</taxon>
        <taxon>Ecdysozoa</taxon>
        <taxon>Arthropoda</taxon>
        <taxon>Crustacea</taxon>
        <taxon>Multicrustacea</taxon>
        <taxon>Malacostraca</taxon>
        <taxon>Eumalacostraca</taxon>
        <taxon>Eucarida</taxon>
        <taxon>Decapoda</taxon>
        <taxon>Pleocyemata</taxon>
        <taxon>Brachyura</taxon>
        <taxon>Eubrachyura</taxon>
        <taxon>Portunoidea</taxon>
        <taxon>Portunidae</taxon>
        <taxon>Portuninae</taxon>
        <taxon>Portunus</taxon>
    </lineage>
</organism>
<dbReference type="AlphaFoldDB" id="A0A5B7JXD6"/>
<evidence type="ECO:0000313" key="1">
    <source>
        <dbReference type="EMBL" id="MPD01551.1"/>
    </source>
</evidence>
<keyword evidence="2" id="KW-1185">Reference proteome</keyword>
<dbReference type="Proteomes" id="UP000324222">
    <property type="component" value="Unassembled WGS sequence"/>
</dbReference>